<dbReference type="PANTHER" id="PTHR47623:SF1">
    <property type="entry name" value="OS09G0287300 PROTEIN"/>
    <property type="match status" value="1"/>
</dbReference>
<dbReference type="RefSeq" id="WP_175561617.1">
    <property type="nucleotide sequence ID" value="NZ_FQXZ01000062.1"/>
</dbReference>
<dbReference type="Proteomes" id="UP000184608">
    <property type="component" value="Unassembled WGS sequence"/>
</dbReference>
<reference evidence="1 2" key="1">
    <citation type="submission" date="2016-11" db="EMBL/GenBank/DDBJ databases">
        <authorList>
            <person name="Jaros S."/>
            <person name="Januszkiewicz K."/>
            <person name="Wedrychowicz H."/>
        </authorList>
    </citation>
    <scope>NUCLEOTIDE SEQUENCE [LARGE SCALE GENOMIC DNA]</scope>
    <source>
        <strain evidence="1 2">CECT 7868</strain>
    </source>
</reference>
<gene>
    <name evidence="1" type="ORF">VA7868_04586</name>
</gene>
<dbReference type="SMART" id="SM00855">
    <property type="entry name" value="PGAM"/>
    <property type="match status" value="1"/>
</dbReference>
<keyword evidence="2" id="KW-1185">Reference proteome</keyword>
<dbReference type="InterPro" id="IPR029033">
    <property type="entry name" value="His_PPase_superfam"/>
</dbReference>
<dbReference type="AlphaFoldDB" id="A0A1M6F6D3"/>
<name>A0A1M6F6D3_9VIBR</name>
<evidence type="ECO:0000313" key="1">
    <source>
        <dbReference type="EMBL" id="SHI93294.1"/>
    </source>
</evidence>
<evidence type="ECO:0000313" key="2">
    <source>
        <dbReference type="Proteomes" id="UP000184608"/>
    </source>
</evidence>
<organism evidence="1 2">
    <name type="scientific">Vibrio aerogenes CECT 7868</name>
    <dbReference type="NCBI Taxonomy" id="1216006"/>
    <lineage>
        <taxon>Bacteria</taxon>
        <taxon>Pseudomonadati</taxon>
        <taxon>Pseudomonadota</taxon>
        <taxon>Gammaproteobacteria</taxon>
        <taxon>Vibrionales</taxon>
        <taxon>Vibrionaceae</taxon>
        <taxon>Vibrio</taxon>
    </lineage>
</organism>
<dbReference type="Pfam" id="PF00300">
    <property type="entry name" value="His_Phos_1"/>
    <property type="match status" value="1"/>
</dbReference>
<accession>A0A1M6F6D3</accession>
<dbReference type="STRING" id="1216006.VA7868_04586"/>
<dbReference type="CDD" id="cd07067">
    <property type="entry name" value="HP_PGM_like"/>
    <property type="match status" value="1"/>
</dbReference>
<protein>
    <submittedName>
        <fullName evidence="1">Phosphohistidine phosphatase</fullName>
    </submittedName>
</protein>
<dbReference type="InterPro" id="IPR013078">
    <property type="entry name" value="His_Pase_superF_clade-1"/>
</dbReference>
<dbReference type="PANTHER" id="PTHR47623">
    <property type="entry name" value="OS09G0287300 PROTEIN"/>
    <property type="match status" value="1"/>
</dbReference>
<dbReference type="SUPFAM" id="SSF53254">
    <property type="entry name" value="Phosphoglycerate mutase-like"/>
    <property type="match status" value="1"/>
</dbReference>
<dbReference type="EMBL" id="FQXZ01000062">
    <property type="protein sequence ID" value="SHI93294.1"/>
    <property type="molecule type" value="Genomic_DNA"/>
</dbReference>
<dbReference type="Gene3D" id="3.40.50.1240">
    <property type="entry name" value="Phosphoglycerate mutase-like"/>
    <property type="match status" value="1"/>
</dbReference>
<proteinExistence type="predicted"/>
<sequence length="168" mass="19016">MKHIKTIHLIRHAKSSWKDESLADIKRPLNKRGLRTAPVMAKVICQAGCDFQAVFCSPAVRAQATIQLMHQSLPELDFHWETIADLYTFDSRDLLAWCRSMDDSLNEIVIVGHNPALTDLCEMLSGCEIKHIPTCGYVKLVSASPLKWHQIVGKSFHMAAFLKPNQFM</sequence>